<keyword evidence="2" id="KW-1185">Reference proteome</keyword>
<reference evidence="1" key="1">
    <citation type="submission" date="2023-04" db="EMBL/GenBank/DDBJ databases">
        <title>Draft Genome sequencing of Naganishia species isolated from polar environments using Oxford Nanopore Technology.</title>
        <authorList>
            <person name="Leo P."/>
            <person name="Venkateswaran K."/>
        </authorList>
    </citation>
    <scope>NUCLEOTIDE SEQUENCE</scope>
    <source>
        <strain evidence="1">MNA-CCFEE 5425</strain>
    </source>
</reference>
<organism evidence="1 2">
    <name type="scientific">Naganishia vaughanmartiniae</name>
    <dbReference type="NCBI Taxonomy" id="1424756"/>
    <lineage>
        <taxon>Eukaryota</taxon>
        <taxon>Fungi</taxon>
        <taxon>Dikarya</taxon>
        <taxon>Basidiomycota</taxon>
        <taxon>Agaricomycotina</taxon>
        <taxon>Tremellomycetes</taxon>
        <taxon>Filobasidiales</taxon>
        <taxon>Filobasidiaceae</taxon>
        <taxon>Naganishia</taxon>
    </lineage>
</organism>
<dbReference type="Proteomes" id="UP001243375">
    <property type="component" value="Unassembled WGS sequence"/>
</dbReference>
<gene>
    <name evidence="1" type="ORF">QFC22_004949</name>
</gene>
<proteinExistence type="predicted"/>
<accession>A0ACC2WVK6</accession>
<protein>
    <submittedName>
        <fullName evidence="1">Uncharacterized protein</fullName>
    </submittedName>
</protein>
<sequence>MSTTQVPTTMKALVQHETEKRAQVKDHPVPKLDKNEVLVKIAYVAQNPTDWKHSAFLSPPNVIIGCDYSGTIVQLGDELKNKDWNVGDHVAGVVHGGKFEDKGSFAEYARVQSDLLWKVPSSGPVGLREAPVYGVGFVTAAQVLYTRLNLPYPPQKADRSNWILIYGGSTSVGVFATQLGKLAGYKVITTASPKNFELVKSYGADEVVDYHNADQAIEEIKKITGGSLTKALDTISEGDSFRIALESFSTSGDRKLNTLLQISEEGKKLAEQKGIETELTLAYTLMGNAFEFIPGSTIPAIPSDREFYVKLCKDTPDFIQKYNIRPNPIKDMDGGLEHILEGFEFMKAGKVSASKLVYKISNA</sequence>
<name>A0ACC2WVK6_9TREE</name>
<evidence type="ECO:0000313" key="2">
    <source>
        <dbReference type="Proteomes" id="UP001243375"/>
    </source>
</evidence>
<evidence type="ECO:0000313" key="1">
    <source>
        <dbReference type="EMBL" id="KAJ9115808.1"/>
    </source>
</evidence>
<comment type="caution">
    <text evidence="1">The sequence shown here is derived from an EMBL/GenBank/DDBJ whole genome shotgun (WGS) entry which is preliminary data.</text>
</comment>
<dbReference type="EMBL" id="JASBWU010000015">
    <property type="protein sequence ID" value="KAJ9115808.1"/>
    <property type="molecule type" value="Genomic_DNA"/>
</dbReference>